<accession>A0A3M8CFR1</accession>
<keyword evidence="2" id="KW-1185">Reference proteome</keyword>
<dbReference type="EMBL" id="RHHR01000015">
    <property type="protein sequence ID" value="RNB74333.1"/>
    <property type="molecule type" value="Genomic_DNA"/>
</dbReference>
<comment type="caution">
    <text evidence="1">The sequence shown here is derived from an EMBL/GenBank/DDBJ whole genome shotgun (WGS) entry which is preliminary data.</text>
</comment>
<evidence type="ECO:0000313" key="2">
    <source>
        <dbReference type="Proteomes" id="UP000282028"/>
    </source>
</evidence>
<dbReference type="RefSeq" id="WP_122909192.1">
    <property type="nucleotide sequence ID" value="NZ_CBCSBE010000003.1"/>
</dbReference>
<proteinExistence type="predicted"/>
<dbReference type="OrthoDB" id="9809365at2"/>
<protein>
    <recommendedName>
        <fullName evidence="3">Wadjet protein JetD C-terminal domain-containing protein</fullName>
    </recommendedName>
</protein>
<dbReference type="Proteomes" id="UP000282028">
    <property type="component" value="Unassembled WGS sequence"/>
</dbReference>
<sequence>MREHLEKFLASSPRKIVNTFDLEQYVIQELKDGYCEEAFSEEIHRLVHEDYLLPVTSRQKYGPHGLYNGYRKAKPVPNQNDRWGPLLNDLHPLISTAYYLENPNQMTADMKYILSIDRFLKNGGDIEQLTIQQRSFSLFKDEGFLGRRKGQALLQRLRLSYADLHCHQPVLPFVYSVNISENESPTRHILIAGGQDSFHTIRKLLIEGKDHFLQKRVDLLIFGDGDKIASSLNFFEEITPLRSKQNQFYYFGDVSYETFHFIRKLQKMYPSYDILPFQPLFHEMVKLDPSTAVIDRKWVRDKEREKDVREILTTFPPAIASALERIVLTGKYIPQAALTRRSYEKVFQRLEEEAGEKRN</sequence>
<evidence type="ECO:0000313" key="1">
    <source>
        <dbReference type="EMBL" id="RNB74333.1"/>
    </source>
</evidence>
<organism evidence="1 2">
    <name type="scientific">Brevibacillus invocatus</name>
    <dbReference type="NCBI Taxonomy" id="173959"/>
    <lineage>
        <taxon>Bacteria</taxon>
        <taxon>Bacillati</taxon>
        <taxon>Bacillota</taxon>
        <taxon>Bacilli</taxon>
        <taxon>Bacillales</taxon>
        <taxon>Paenibacillaceae</taxon>
        <taxon>Brevibacillus</taxon>
    </lineage>
</organism>
<name>A0A3M8CFR1_9BACL</name>
<dbReference type="AlphaFoldDB" id="A0A3M8CFR1"/>
<reference evidence="1 2" key="1">
    <citation type="submission" date="2018-10" db="EMBL/GenBank/DDBJ databases">
        <title>Phylogenomics of Brevibacillus.</title>
        <authorList>
            <person name="Dunlap C."/>
        </authorList>
    </citation>
    <scope>NUCLEOTIDE SEQUENCE [LARGE SCALE GENOMIC DNA]</scope>
    <source>
        <strain evidence="1 2">JCM 12215</strain>
    </source>
</reference>
<evidence type="ECO:0008006" key="3">
    <source>
        <dbReference type="Google" id="ProtNLM"/>
    </source>
</evidence>
<gene>
    <name evidence="1" type="ORF">EDM52_11905</name>
</gene>